<dbReference type="Pfam" id="PF00063">
    <property type="entry name" value="Myosin_head"/>
    <property type="match status" value="1"/>
</dbReference>
<name>K2NB26_TRYCR</name>
<dbReference type="Gene3D" id="3.40.850.10">
    <property type="entry name" value="Kinesin motor domain"/>
    <property type="match status" value="1"/>
</dbReference>
<evidence type="ECO:0000313" key="9">
    <source>
        <dbReference type="EMBL" id="EKF32066.1"/>
    </source>
</evidence>
<protein>
    <submittedName>
        <fullName evidence="9">Myosin heavy chain, putative</fullName>
    </submittedName>
</protein>
<dbReference type="SMR" id="K2NB26"/>
<organism evidence="9 10">
    <name type="scientific">Trypanosoma cruzi marinkellei</name>
    <dbReference type="NCBI Taxonomy" id="85056"/>
    <lineage>
        <taxon>Eukaryota</taxon>
        <taxon>Discoba</taxon>
        <taxon>Euglenozoa</taxon>
        <taxon>Kinetoplastea</taxon>
        <taxon>Metakinetoplastina</taxon>
        <taxon>Trypanosomatida</taxon>
        <taxon>Trypanosomatidae</taxon>
        <taxon>Trypanosoma</taxon>
        <taxon>Schizotrypanum</taxon>
    </lineage>
</organism>
<evidence type="ECO:0000256" key="2">
    <source>
        <dbReference type="ARBA" id="ARBA00022840"/>
    </source>
</evidence>
<dbReference type="InterPro" id="IPR001609">
    <property type="entry name" value="Myosin_head_motor_dom-like"/>
</dbReference>
<gene>
    <name evidence="9" type="ORF">MOQ_004094</name>
</gene>
<dbReference type="GO" id="GO:0016459">
    <property type="term" value="C:myosin complex"/>
    <property type="evidence" value="ECO:0007669"/>
    <property type="project" value="UniProtKB-KW"/>
</dbReference>
<dbReference type="PANTHER" id="PTHR13140:SF706">
    <property type="entry name" value="DILUTE CLASS UNCONVENTIONAL MYOSIN, ISOFORM C"/>
    <property type="match status" value="1"/>
</dbReference>
<evidence type="ECO:0000256" key="4">
    <source>
        <dbReference type="ARBA" id="ARBA00023175"/>
    </source>
</evidence>
<dbReference type="SMART" id="SM00242">
    <property type="entry name" value="MYSc"/>
    <property type="match status" value="1"/>
</dbReference>
<keyword evidence="3 6" id="KW-0518">Myosin</keyword>
<evidence type="ECO:0000259" key="8">
    <source>
        <dbReference type="PROSITE" id="PS51456"/>
    </source>
</evidence>
<sequence length="1310" mass="146613">MMRTGGRAGSVTYVSSSSDDDDSMNRECRDNVVCGGESKVTRRSTSQSDEGGAAAPLQLKNKPRTSVISGDTKNTYSSLTSKESVTVQLQTASMRTEWSPGTQVLFLPGPVLPSEAASATAWELGRVVDFLPAATTGDRAGEKSKEISDGVVLVERVGRGGALDGSRIQVNLGCVRRYSYEGSPLDLNDLCTITEPSDAALLYTLQQRYFGGLHYTFTGRVLLALNPYQRTAYPPHAPHPKDIVESVKEALCVVKSCSTKGENEGSEFGLESEVDAVEPPCPVALVVTGDSGAGKTETAKFVLHHLLGQMAVDKENDFFSSHEFTASQRTTCGRMLHILDAANCLLESFGNALTPLNDNSSRFAKCVTTYLNPRTGEGVGAKVECYLLEVSRLVARLPGESTFHIFSMLFDGRYGLTPEERNRFDTWDPILFRAMHSGSKELCLSFPPYTLFQFRVALRSVGFSDDKVAMVLQVLCGILYLLNIEFTACDMFAPASVSPASMSALEKASNLLGFSFTEACRSLEALLTTVRLGTDVRELHCGAAEVARDSTAKYLYESLFQYILRRINEALLPSNAEMETGCAEFAILDIFGFEFKDEKCGNNDLEQLLINYTNETLQRLYEETTFDSLLAEAAQEGIHLDWPSEWNQERVPTLELLVQRPRGVLNIINDDSLLAQRSRQEGGANLAALLTSLQKSFPGLIRPHRSSPSKVLLQHFCATVLYDTSNMSTKNRISTAAESTCAASSNEFVQEICGAFLASPTAEGYLSLVGNNTRGTASRSHATTIIAQFRSQIELLVTRLKASNIFWIRCIKPNRNKSPHEFDSELVFSQVKYGAILRSVMLFGQGYCHSIKYKLLVKKYLFLAVRGYCCDGFQHGSLKEHIDFFGSRGKEGKPPLRRPHSDKQTRIKHGKTFNAAVYSAQFRQACVLATEFVPCCMDGALLLGSSKVFLRSSTLRALLALGKLAKEEASQWIGRVGRGFMERRSLSVARLQYMNEKRLAGIRERIAVELPQRETLEREREALLARSSEGRAEHLAFLSRQAMRSSKRVERRWKETMNLLTSELTRAIGEMTAFDRARMEKEKEVREEAALRESCRRRIKYNMSREKLRREVEHHHLLEKQRETTRKNEVSRRSRADIDAEREKVIREEIVKARQLQLRVEQEVLVEQRRRALLSRERQEARQVQLHLGKQQRRIADQVRLREEVRRRRLASQLNLRSRSLPSPEISSLGFGGVEKTATDVAVEDFAALGLVKTPLSGGTRRTLYASRSLPTQRELNSSTIGDERDPELEWIVQKDMMTLWESLQDGLNT</sequence>
<evidence type="ECO:0000256" key="1">
    <source>
        <dbReference type="ARBA" id="ARBA00022741"/>
    </source>
</evidence>
<dbReference type="PROSITE" id="PS51456">
    <property type="entry name" value="MYOSIN_MOTOR"/>
    <property type="match status" value="1"/>
</dbReference>
<dbReference type="CDD" id="cd00124">
    <property type="entry name" value="MYSc"/>
    <property type="match status" value="1"/>
</dbReference>
<keyword evidence="4 6" id="KW-0505">Motor protein</keyword>
<dbReference type="GO" id="GO:0051015">
    <property type="term" value="F:actin filament binding"/>
    <property type="evidence" value="ECO:0007669"/>
    <property type="project" value="TreeGrafter"/>
</dbReference>
<dbReference type="PRINTS" id="PR00193">
    <property type="entry name" value="MYOSINHEAVY"/>
</dbReference>
<dbReference type="OrthoDB" id="251300at2759"/>
<dbReference type="GO" id="GO:0005737">
    <property type="term" value="C:cytoplasm"/>
    <property type="evidence" value="ECO:0007669"/>
    <property type="project" value="TreeGrafter"/>
</dbReference>
<keyword evidence="2 6" id="KW-0067">ATP-binding</keyword>
<feature type="domain" description="Myosin motor" evidence="8">
    <location>
        <begin position="185"/>
        <end position="963"/>
    </location>
</feature>
<dbReference type="GO" id="GO:0007015">
    <property type="term" value="P:actin filament organization"/>
    <property type="evidence" value="ECO:0007669"/>
    <property type="project" value="TreeGrafter"/>
</dbReference>
<keyword evidence="1 6" id="KW-0547">Nucleotide-binding</keyword>
<dbReference type="EMBL" id="AHKC01010437">
    <property type="protein sequence ID" value="EKF32066.1"/>
    <property type="molecule type" value="Genomic_DNA"/>
</dbReference>
<dbReference type="GO" id="GO:0016020">
    <property type="term" value="C:membrane"/>
    <property type="evidence" value="ECO:0007669"/>
    <property type="project" value="TreeGrafter"/>
</dbReference>
<dbReference type="Gene3D" id="1.10.10.820">
    <property type="match status" value="1"/>
</dbReference>
<evidence type="ECO:0000256" key="7">
    <source>
        <dbReference type="SAM" id="MobiDB-lite"/>
    </source>
</evidence>
<evidence type="ECO:0000256" key="6">
    <source>
        <dbReference type="PROSITE-ProRule" id="PRU00782"/>
    </source>
</evidence>
<feature type="region of interest" description="Disordered" evidence="7">
    <location>
        <begin position="1"/>
        <end position="74"/>
    </location>
</feature>
<accession>K2NB26</accession>
<dbReference type="Gene3D" id="1.20.120.720">
    <property type="entry name" value="Myosin VI head, motor domain, U50 subdomain"/>
    <property type="match status" value="1"/>
</dbReference>
<keyword evidence="5 6" id="KW-0009">Actin-binding</keyword>
<evidence type="ECO:0000313" key="10">
    <source>
        <dbReference type="Proteomes" id="UP000007350"/>
    </source>
</evidence>
<dbReference type="SUPFAM" id="SSF52540">
    <property type="entry name" value="P-loop containing nucleoside triphosphate hydrolases"/>
    <property type="match status" value="1"/>
</dbReference>
<proteinExistence type="inferred from homology"/>
<comment type="caution">
    <text evidence="9">The sequence shown here is derived from an EMBL/GenBank/DDBJ whole genome shotgun (WGS) entry which is preliminary data.</text>
</comment>
<feature type="region of interest" description="Actin-binding" evidence="6">
    <location>
        <begin position="793"/>
        <end position="815"/>
    </location>
</feature>
<evidence type="ECO:0000256" key="3">
    <source>
        <dbReference type="ARBA" id="ARBA00023123"/>
    </source>
</evidence>
<dbReference type="PANTHER" id="PTHR13140">
    <property type="entry name" value="MYOSIN"/>
    <property type="match status" value="1"/>
</dbReference>
<dbReference type="Gene3D" id="1.20.58.530">
    <property type="match status" value="1"/>
</dbReference>
<dbReference type="GO" id="GO:0005524">
    <property type="term" value="F:ATP binding"/>
    <property type="evidence" value="ECO:0007669"/>
    <property type="project" value="UniProtKB-UniRule"/>
</dbReference>
<dbReference type="InterPro" id="IPR027417">
    <property type="entry name" value="P-loop_NTPase"/>
</dbReference>
<keyword evidence="10" id="KW-1185">Reference proteome</keyword>
<dbReference type="InterPro" id="IPR036961">
    <property type="entry name" value="Kinesin_motor_dom_sf"/>
</dbReference>
<evidence type="ECO:0000256" key="5">
    <source>
        <dbReference type="ARBA" id="ARBA00023203"/>
    </source>
</evidence>
<dbReference type="Proteomes" id="UP000007350">
    <property type="component" value="Unassembled WGS sequence"/>
</dbReference>
<feature type="compositionally biased region" description="Polar residues" evidence="7">
    <location>
        <begin position="64"/>
        <end position="74"/>
    </location>
</feature>
<comment type="similarity">
    <text evidence="6">Belongs to the TRAFAC class myosin-kinesin ATPase superfamily. Myosin family.</text>
</comment>
<reference evidence="9 10" key="1">
    <citation type="journal article" date="2012" name="BMC Genomics">
        <title>Comparative genomic analysis of human infective Trypanosoma cruzi lineages with the bat-restricted subspecies T. cruzi marinkellei.</title>
        <authorList>
            <person name="Franzen O."/>
            <person name="Talavera-Lopez C."/>
            <person name="Ochaya S."/>
            <person name="Butler C.E."/>
            <person name="Messenger L.A."/>
            <person name="Lewis M.D."/>
            <person name="Llewellyn M.S."/>
            <person name="Marinkelle C.J."/>
            <person name="Tyler K.M."/>
            <person name="Miles M.A."/>
            <person name="Andersson B."/>
        </authorList>
    </citation>
    <scope>NUCLEOTIDE SEQUENCE [LARGE SCALE GENOMIC DNA]</scope>
    <source>
        <strain evidence="9 10">B7</strain>
    </source>
</reference>
<feature type="binding site" evidence="6">
    <location>
        <begin position="289"/>
        <end position="296"/>
    </location>
    <ligand>
        <name>ATP</name>
        <dbReference type="ChEBI" id="CHEBI:30616"/>
    </ligand>
</feature>
<dbReference type="GO" id="GO:0000146">
    <property type="term" value="F:microfilament motor activity"/>
    <property type="evidence" value="ECO:0007669"/>
    <property type="project" value="TreeGrafter"/>
</dbReference>